<organism evidence="1 2">
    <name type="scientific">Avena sativa</name>
    <name type="common">Oat</name>
    <dbReference type="NCBI Taxonomy" id="4498"/>
    <lineage>
        <taxon>Eukaryota</taxon>
        <taxon>Viridiplantae</taxon>
        <taxon>Streptophyta</taxon>
        <taxon>Embryophyta</taxon>
        <taxon>Tracheophyta</taxon>
        <taxon>Spermatophyta</taxon>
        <taxon>Magnoliopsida</taxon>
        <taxon>Liliopsida</taxon>
        <taxon>Poales</taxon>
        <taxon>Poaceae</taxon>
        <taxon>BOP clade</taxon>
        <taxon>Pooideae</taxon>
        <taxon>Poodae</taxon>
        <taxon>Poeae</taxon>
        <taxon>Poeae Chloroplast Group 1 (Aveneae type)</taxon>
        <taxon>Aveninae</taxon>
        <taxon>Avena</taxon>
    </lineage>
</organism>
<dbReference type="EnsemblPlants" id="AVESA.00010b.r2.4DG0760450.1">
    <property type="protein sequence ID" value="AVESA.00010b.r2.4DG0760450.1.CDS.1"/>
    <property type="gene ID" value="AVESA.00010b.r2.4DG0760450"/>
</dbReference>
<evidence type="ECO:0000313" key="1">
    <source>
        <dbReference type="EnsemblPlants" id="AVESA.00010b.r2.4DG0760450.1.CDS.1"/>
    </source>
</evidence>
<reference evidence="1" key="1">
    <citation type="submission" date="2021-05" db="EMBL/GenBank/DDBJ databases">
        <authorList>
            <person name="Scholz U."/>
            <person name="Mascher M."/>
            <person name="Fiebig A."/>
        </authorList>
    </citation>
    <scope>NUCLEOTIDE SEQUENCE [LARGE SCALE GENOMIC DNA]</scope>
</reference>
<protein>
    <submittedName>
        <fullName evidence="1">Uncharacterized protein</fullName>
    </submittedName>
</protein>
<evidence type="ECO:0000313" key="2">
    <source>
        <dbReference type="Proteomes" id="UP001732700"/>
    </source>
</evidence>
<accession>A0ACD5XE85</accession>
<sequence length="170" mass="18866">MASPPPLPDEMVEEILLRLPPDEPACLLRVSLVCKAWGSAVSHPSFRRRLHDLHRTPPVLGFLHNWRNQHIPRFIPTTASSFEFSLAAPNYSSWQALDCRHGRALFLSKGQGTRELLVWEPITGAQQRVPVPAAFESDFPTAAVFSAADGCDHVDCLEVRSVWSSSSPLS</sequence>
<keyword evidence="2" id="KW-1185">Reference proteome</keyword>
<dbReference type="Proteomes" id="UP001732700">
    <property type="component" value="Chromosome 4D"/>
</dbReference>
<reference evidence="1" key="2">
    <citation type="submission" date="2025-09" db="UniProtKB">
        <authorList>
            <consortium name="EnsemblPlants"/>
        </authorList>
    </citation>
    <scope>IDENTIFICATION</scope>
</reference>
<name>A0ACD5XE85_AVESA</name>
<proteinExistence type="predicted"/>